<dbReference type="SUPFAM" id="SSF53474">
    <property type="entry name" value="alpha/beta-Hydrolases"/>
    <property type="match status" value="1"/>
</dbReference>
<name>A0A642V8W5_9ASCO</name>
<protein>
    <recommendedName>
        <fullName evidence="1">AB hydrolase-1 domain-containing protein</fullName>
    </recommendedName>
</protein>
<dbReference type="Pfam" id="PF12697">
    <property type="entry name" value="Abhydrolase_6"/>
    <property type="match status" value="1"/>
</dbReference>
<evidence type="ECO:0000313" key="3">
    <source>
        <dbReference type="Proteomes" id="UP000761534"/>
    </source>
</evidence>
<dbReference type="PANTHER" id="PTHR43194">
    <property type="entry name" value="HYDROLASE ALPHA/BETA FOLD FAMILY"/>
    <property type="match status" value="1"/>
</dbReference>
<dbReference type="VEuPathDB" id="FungiDB:TRICI_001603"/>
<dbReference type="InterPro" id="IPR000073">
    <property type="entry name" value="AB_hydrolase_1"/>
</dbReference>
<dbReference type="Proteomes" id="UP000761534">
    <property type="component" value="Unassembled WGS sequence"/>
</dbReference>
<keyword evidence="3" id="KW-1185">Reference proteome</keyword>
<comment type="caution">
    <text evidence="2">The sequence shown here is derived from an EMBL/GenBank/DDBJ whole genome shotgun (WGS) entry which is preliminary data.</text>
</comment>
<dbReference type="EMBL" id="SWFS01000113">
    <property type="protein sequence ID" value="KAA8916251.1"/>
    <property type="molecule type" value="Genomic_DNA"/>
</dbReference>
<organism evidence="2 3">
    <name type="scientific">Trichomonascus ciferrii</name>
    <dbReference type="NCBI Taxonomy" id="44093"/>
    <lineage>
        <taxon>Eukaryota</taxon>
        <taxon>Fungi</taxon>
        <taxon>Dikarya</taxon>
        <taxon>Ascomycota</taxon>
        <taxon>Saccharomycotina</taxon>
        <taxon>Dipodascomycetes</taxon>
        <taxon>Dipodascales</taxon>
        <taxon>Trichomonascaceae</taxon>
        <taxon>Trichomonascus</taxon>
        <taxon>Trichomonascus ciferrii complex</taxon>
    </lineage>
</organism>
<sequence length="373" mass="42560">MPLEKRTETIEAHYPRQTPWGTMRPEDRLKIVYNVYTPPDNKQTGEYPINLVFVHGTGMCKELWEDMIERFFQEFDGPIGKVISVDAATHGESALLNEGSLGWAQPWTDGARDIVKLVRETIPYGSGPTILVGHSMGGAQCVHAAFFAPAEIDAIAVVDPVSYTPDELMTEQGAREFIAKRMGKVRKGIRETFTDYDDYESFMKTRYLSQGFAPRILDDFIKHGAEKQPDGTYRFKTTPEQQMIGYYSALYTILHDFTISLLRQLSCPVLHLAGTNSTFNYPGAIDVFRDNMPKGCEYVDIEDGTHLVPFEKPEETFKGILPFISKSYEQAVEKLKETDKRRNLSKQDADKLFKQMYEETAKSYPIHKRYSKL</sequence>
<accession>A0A642V8W5</accession>
<proteinExistence type="predicted"/>
<feature type="domain" description="AB hydrolase-1" evidence="1">
    <location>
        <begin position="51"/>
        <end position="316"/>
    </location>
</feature>
<dbReference type="PANTHER" id="PTHR43194:SF2">
    <property type="entry name" value="PEROXISOMAL MEMBRANE PROTEIN LPX1"/>
    <property type="match status" value="1"/>
</dbReference>
<dbReference type="InterPro" id="IPR050228">
    <property type="entry name" value="Carboxylesterase_BioH"/>
</dbReference>
<dbReference type="AlphaFoldDB" id="A0A642V8W5"/>
<dbReference type="InterPro" id="IPR029058">
    <property type="entry name" value="AB_hydrolase_fold"/>
</dbReference>
<evidence type="ECO:0000313" key="2">
    <source>
        <dbReference type="EMBL" id="KAA8916251.1"/>
    </source>
</evidence>
<gene>
    <name evidence="2" type="ORF">TRICI_001603</name>
</gene>
<evidence type="ECO:0000259" key="1">
    <source>
        <dbReference type="Pfam" id="PF12697"/>
    </source>
</evidence>
<dbReference type="Gene3D" id="3.40.50.1820">
    <property type="entry name" value="alpha/beta hydrolase"/>
    <property type="match status" value="1"/>
</dbReference>
<reference evidence="2" key="1">
    <citation type="journal article" date="2019" name="G3 (Bethesda)">
        <title>Genome Assemblies of Two Rare Opportunistic Yeast Pathogens: Diutina rugosa (syn. Candida rugosa) and Trichomonascus ciferrii (syn. Candida ciferrii).</title>
        <authorList>
            <person name="Mixao V."/>
            <person name="Saus E."/>
            <person name="Hansen A.P."/>
            <person name="Lass-Florl C."/>
            <person name="Gabaldon T."/>
        </authorList>
    </citation>
    <scope>NUCLEOTIDE SEQUENCE</scope>
    <source>
        <strain evidence="2">CBS 4856</strain>
    </source>
</reference>
<dbReference type="OrthoDB" id="94039at2759"/>